<feature type="non-terminal residue" evidence="1">
    <location>
        <position position="1"/>
    </location>
</feature>
<dbReference type="InParanoid" id="C5LHM9"/>
<dbReference type="GeneID" id="9048340"/>
<reference evidence="1 2" key="1">
    <citation type="submission" date="2008-07" db="EMBL/GenBank/DDBJ databases">
        <authorList>
            <person name="El-Sayed N."/>
            <person name="Caler E."/>
            <person name="Inman J."/>
            <person name="Amedeo P."/>
            <person name="Hass B."/>
            <person name="Wortman J."/>
        </authorList>
    </citation>
    <scope>NUCLEOTIDE SEQUENCE [LARGE SCALE GENOMIC DNA]</scope>
    <source>
        <strain evidence="2">ATCC 50983 / TXsc</strain>
    </source>
</reference>
<dbReference type="OMA" id="DAMNDYD"/>
<dbReference type="EMBL" id="GG682139">
    <property type="protein sequence ID" value="EER03764.1"/>
    <property type="molecule type" value="Genomic_DNA"/>
</dbReference>
<dbReference type="GO" id="GO:0016791">
    <property type="term" value="F:phosphatase activity"/>
    <property type="evidence" value="ECO:0007669"/>
    <property type="project" value="TreeGrafter"/>
</dbReference>
<dbReference type="FunCoup" id="C5LHM9">
    <property type="interactions" value="3"/>
</dbReference>
<organism evidence="2">
    <name type="scientific">Perkinsus marinus (strain ATCC 50983 / TXsc)</name>
    <dbReference type="NCBI Taxonomy" id="423536"/>
    <lineage>
        <taxon>Eukaryota</taxon>
        <taxon>Sar</taxon>
        <taxon>Alveolata</taxon>
        <taxon>Perkinsozoa</taxon>
        <taxon>Perkinsea</taxon>
        <taxon>Perkinsida</taxon>
        <taxon>Perkinsidae</taxon>
        <taxon>Perkinsus</taxon>
    </lineage>
</organism>
<dbReference type="Gene3D" id="3.30.1240.10">
    <property type="match status" value="1"/>
</dbReference>
<dbReference type="SUPFAM" id="SSF56784">
    <property type="entry name" value="HAD-like"/>
    <property type="match status" value="1"/>
</dbReference>
<dbReference type="Pfam" id="PF08282">
    <property type="entry name" value="Hydrolase_3"/>
    <property type="match status" value="1"/>
</dbReference>
<evidence type="ECO:0000313" key="1">
    <source>
        <dbReference type="EMBL" id="EER03764.1"/>
    </source>
</evidence>
<evidence type="ECO:0000313" key="2">
    <source>
        <dbReference type="Proteomes" id="UP000007800"/>
    </source>
</evidence>
<name>C5LHM9_PERM5</name>
<sequence length="215" mass="23472">PVVPATGRCRASTSRLFGRSGIDLYSRPGIYLNGSVIYDHTGAVAAEKKHDIADIVGTVALLKDDESVMLLCYSGDRVLAPYEDNRVVDVYKKFGDPIPEECGSYEKMLEKIRRENLPIHVMHVMSLVDPMAEDMSKRLEDFAKCMGCVAAQSVSMAMDIVPRGVSKGLGVKVLKEKYGYACLACIGDAMNDYDMLIEADVPVAMGNAISQIKVV</sequence>
<gene>
    <name evidence="1" type="ORF">Pmar_PMAR026421</name>
</gene>
<dbReference type="Gene3D" id="3.40.50.1000">
    <property type="entry name" value="HAD superfamily/HAD-like"/>
    <property type="match status" value="1"/>
</dbReference>
<dbReference type="PANTHER" id="PTHR10000">
    <property type="entry name" value="PHOSPHOSERINE PHOSPHATASE"/>
    <property type="match status" value="1"/>
</dbReference>
<dbReference type="GO" id="GO:0000287">
    <property type="term" value="F:magnesium ion binding"/>
    <property type="evidence" value="ECO:0007669"/>
    <property type="project" value="TreeGrafter"/>
</dbReference>
<dbReference type="PROSITE" id="PS01229">
    <property type="entry name" value="COF_2"/>
    <property type="match status" value="1"/>
</dbReference>
<dbReference type="OrthoDB" id="27226at2759"/>
<dbReference type="AlphaFoldDB" id="C5LHM9"/>
<dbReference type="GO" id="GO:0005829">
    <property type="term" value="C:cytosol"/>
    <property type="evidence" value="ECO:0007669"/>
    <property type="project" value="TreeGrafter"/>
</dbReference>
<keyword evidence="2" id="KW-1185">Reference proteome</keyword>
<protein>
    <submittedName>
        <fullName evidence="1">Uncharacterized protein</fullName>
    </submittedName>
</protein>
<dbReference type="InterPro" id="IPR023214">
    <property type="entry name" value="HAD_sf"/>
</dbReference>
<dbReference type="RefSeq" id="XP_002771948.1">
    <property type="nucleotide sequence ID" value="XM_002771902.1"/>
</dbReference>
<dbReference type="InterPro" id="IPR036412">
    <property type="entry name" value="HAD-like_sf"/>
</dbReference>
<accession>C5LHM9</accession>
<dbReference type="Proteomes" id="UP000007800">
    <property type="component" value="Unassembled WGS sequence"/>
</dbReference>
<proteinExistence type="predicted"/>
<dbReference type="PANTHER" id="PTHR10000:SF8">
    <property type="entry name" value="HAD SUPERFAMILY HYDROLASE-LIKE, TYPE 3"/>
    <property type="match status" value="1"/>
</dbReference>